<dbReference type="Gene3D" id="3.90.226.10">
    <property type="entry name" value="2-enoyl-CoA Hydratase, Chain A, domain 1"/>
    <property type="match status" value="1"/>
</dbReference>
<keyword evidence="3" id="KW-0413">Isomerase</keyword>
<gene>
    <name evidence="4" type="ORF">R4315_14440</name>
</gene>
<dbReference type="AlphaFoldDB" id="A0AAE5A710"/>
<organism evidence="4 5">
    <name type="scientific">Rhodococcus oxybenzonivorans</name>
    <dbReference type="NCBI Taxonomy" id="1990687"/>
    <lineage>
        <taxon>Bacteria</taxon>
        <taxon>Bacillati</taxon>
        <taxon>Actinomycetota</taxon>
        <taxon>Actinomycetes</taxon>
        <taxon>Mycobacteriales</taxon>
        <taxon>Nocardiaceae</taxon>
        <taxon>Rhodococcus</taxon>
    </lineage>
</organism>
<proteinExistence type="predicted"/>
<evidence type="ECO:0000256" key="1">
    <source>
        <dbReference type="ARBA" id="ARBA00004275"/>
    </source>
</evidence>
<evidence type="ECO:0000313" key="5">
    <source>
        <dbReference type="Proteomes" id="UP001185863"/>
    </source>
</evidence>
<dbReference type="InterPro" id="IPR051053">
    <property type="entry name" value="ECH/Chromodomain_protein"/>
</dbReference>
<dbReference type="PANTHER" id="PTHR43684:SF1">
    <property type="entry name" value="ENOYL-COA DELTA ISOMERASE 2"/>
    <property type="match status" value="1"/>
</dbReference>
<comment type="subcellular location">
    <subcellularLocation>
        <location evidence="1">Peroxisome</location>
    </subcellularLocation>
</comment>
<dbReference type="EMBL" id="JAWLUP010000031">
    <property type="protein sequence ID" value="MDV7265733.1"/>
    <property type="molecule type" value="Genomic_DNA"/>
</dbReference>
<reference evidence="4" key="1">
    <citation type="submission" date="2023-10" db="EMBL/GenBank/DDBJ databases">
        <title>Development of a sustainable strategy for remediation of hydrocarbon-contaminated territories based on the waste exchange concept.</title>
        <authorList>
            <person name="Krivoruchko A."/>
        </authorList>
    </citation>
    <scope>NUCLEOTIDE SEQUENCE</scope>
    <source>
        <strain evidence="4">IEGM 68</strain>
    </source>
</reference>
<evidence type="ECO:0000256" key="2">
    <source>
        <dbReference type="ARBA" id="ARBA00023140"/>
    </source>
</evidence>
<dbReference type="Proteomes" id="UP001185863">
    <property type="component" value="Unassembled WGS sequence"/>
</dbReference>
<dbReference type="InterPro" id="IPR001753">
    <property type="entry name" value="Enoyl-CoA_hydra/iso"/>
</dbReference>
<evidence type="ECO:0000313" key="4">
    <source>
        <dbReference type="EMBL" id="MDV7265733.1"/>
    </source>
</evidence>
<dbReference type="CDD" id="cd06558">
    <property type="entry name" value="crotonase-like"/>
    <property type="match status" value="1"/>
</dbReference>
<sequence>MKSVDWANRFDTLSVSEVGAVRIVKMNRPDERNAADAVMHRELADIWAVLAEDPGCNAVILTGAGRAFSAGGDLPRMVATQQDQSIQDEVFAEARRTVLGMVDLPQPLIAAVNGPAVGLGASLVSLCDMAIASDRAFLADPHLGIGLVPADGAALLWPTMMGPMRAKRYVFTGERIPADEAVRLGLLNEVVPPDQVMPAALELATKLCEIPAVALRDTKRLMSAHATRALRDVLDDALSRERVSVNSADHLLLTRKLVGTNSQVDTRRSARDIAPEGLR</sequence>
<dbReference type="SUPFAM" id="SSF52096">
    <property type="entry name" value="ClpP/crotonase"/>
    <property type="match status" value="1"/>
</dbReference>
<comment type="caution">
    <text evidence="4">The sequence shown here is derived from an EMBL/GenBank/DDBJ whole genome shotgun (WGS) entry which is preliminary data.</text>
</comment>
<protein>
    <submittedName>
        <fullName evidence="4">Enoyl-CoA hydratase/isomerase family protein</fullName>
    </submittedName>
</protein>
<dbReference type="RefSeq" id="WP_317743506.1">
    <property type="nucleotide sequence ID" value="NZ_JAWLUP010000031.1"/>
</dbReference>
<evidence type="ECO:0000256" key="3">
    <source>
        <dbReference type="ARBA" id="ARBA00023235"/>
    </source>
</evidence>
<accession>A0AAE5A710</accession>
<name>A0AAE5A710_9NOCA</name>
<dbReference type="GO" id="GO:0004165">
    <property type="term" value="F:delta(3)-delta(2)-enoyl-CoA isomerase activity"/>
    <property type="evidence" value="ECO:0007669"/>
    <property type="project" value="UniProtKB-ARBA"/>
</dbReference>
<keyword evidence="2" id="KW-0576">Peroxisome</keyword>
<dbReference type="InterPro" id="IPR029045">
    <property type="entry name" value="ClpP/crotonase-like_dom_sf"/>
</dbReference>
<dbReference type="Pfam" id="PF00378">
    <property type="entry name" value="ECH_1"/>
    <property type="match status" value="1"/>
</dbReference>
<dbReference type="PANTHER" id="PTHR43684">
    <property type="match status" value="1"/>
</dbReference>